<organism evidence="6 7">
    <name type="scientific">Leucocoprinus birnbaumii</name>
    <dbReference type="NCBI Taxonomy" id="56174"/>
    <lineage>
        <taxon>Eukaryota</taxon>
        <taxon>Fungi</taxon>
        <taxon>Dikarya</taxon>
        <taxon>Basidiomycota</taxon>
        <taxon>Agaricomycotina</taxon>
        <taxon>Agaricomycetes</taxon>
        <taxon>Agaricomycetidae</taxon>
        <taxon>Agaricales</taxon>
        <taxon>Agaricineae</taxon>
        <taxon>Agaricaceae</taxon>
        <taxon>Leucocoprinus</taxon>
    </lineage>
</organism>
<evidence type="ECO:0000256" key="3">
    <source>
        <dbReference type="ARBA" id="ARBA00022777"/>
    </source>
</evidence>
<keyword evidence="7" id="KW-1185">Reference proteome</keyword>
<gene>
    <name evidence="6" type="ORF">NP233_g11417</name>
</gene>
<evidence type="ECO:0000256" key="1">
    <source>
        <dbReference type="ARBA" id="ARBA00022679"/>
    </source>
</evidence>
<dbReference type="Pfam" id="PF07714">
    <property type="entry name" value="PK_Tyr_Ser-Thr"/>
    <property type="match status" value="1"/>
</dbReference>
<dbReference type="PANTHER" id="PTHR44329:SF288">
    <property type="entry name" value="MITOGEN-ACTIVATED PROTEIN KINASE KINASE KINASE 20"/>
    <property type="match status" value="1"/>
</dbReference>
<dbReference type="GO" id="GO:0005524">
    <property type="term" value="F:ATP binding"/>
    <property type="evidence" value="ECO:0007669"/>
    <property type="project" value="UniProtKB-KW"/>
</dbReference>
<dbReference type="GO" id="GO:0004674">
    <property type="term" value="F:protein serine/threonine kinase activity"/>
    <property type="evidence" value="ECO:0007669"/>
    <property type="project" value="TreeGrafter"/>
</dbReference>
<dbReference type="SUPFAM" id="SSF56112">
    <property type="entry name" value="Protein kinase-like (PK-like)"/>
    <property type="match status" value="1"/>
</dbReference>
<feature type="domain" description="Protein kinase" evidence="5">
    <location>
        <begin position="1"/>
        <end position="129"/>
    </location>
</feature>
<evidence type="ECO:0000259" key="5">
    <source>
        <dbReference type="PROSITE" id="PS50011"/>
    </source>
</evidence>
<dbReference type="InterPro" id="IPR001245">
    <property type="entry name" value="Ser-Thr/Tyr_kinase_cat_dom"/>
</dbReference>
<dbReference type="InterPro" id="IPR011009">
    <property type="entry name" value="Kinase-like_dom_sf"/>
</dbReference>
<dbReference type="PROSITE" id="PS50011">
    <property type="entry name" value="PROTEIN_KINASE_DOM"/>
    <property type="match status" value="1"/>
</dbReference>
<dbReference type="Proteomes" id="UP001213000">
    <property type="component" value="Unassembled WGS sequence"/>
</dbReference>
<dbReference type="InterPro" id="IPR051681">
    <property type="entry name" value="Ser/Thr_Kinases-Pseudokinases"/>
</dbReference>
<reference evidence="6" key="1">
    <citation type="submission" date="2022-07" db="EMBL/GenBank/DDBJ databases">
        <title>Genome Sequence of Leucocoprinus birnbaumii.</title>
        <authorList>
            <person name="Buettner E."/>
        </authorList>
    </citation>
    <scope>NUCLEOTIDE SEQUENCE</scope>
    <source>
        <strain evidence="6">VT141</strain>
    </source>
</reference>
<name>A0AAD5VH68_9AGAR</name>
<keyword evidence="4" id="KW-0067">ATP-binding</keyword>
<evidence type="ECO:0000256" key="2">
    <source>
        <dbReference type="ARBA" id="ARBA00022741"/>
    </source>
</evidence>
<evidence type="ECO:0000313" key="6">
    <source>
        <dbReference type="EMBL" id="KAJ3558849.1"/>
    </source>
</evidence>
<keyword evidence="2" id="KW-0547">Nucleotide-binding</keyword>
<sequence>MLTDFGASHIARSNPTTTTQAAITYHWAAPELLEEDSARPSQASDVWAFGCVTYEVVSGKAPFYMWTDVQVIHKWAKGEAVTPLKADPDRDALQIDKPLEKLMELCWNHNEQQRPRSKEIVRIFSDLRLSDSRPLPRVDNSALTATHRAGSRMRIDYAQVYQILKLIQEAPARESNYETKNEAGSSELHE</sequence>
<keyword evidence="1" id="KW-0808">Transferase</keyword>
<accession>A0AAD5VH68</accession>
<protein>
    <recommendedName>
        <fullName evidence="5">Protein kinase domain-containing protein</fullName>
    </recommendedName>
</protein>
<dbReference type="Gene3D" id="1.10.510.10">
    <property type="entry name" value="Transferase(Phosphotransferase) domain 1"/>
    <property type="match status" value="1"/>
</dbReference>
<proteinExistence type="predicted"/>
<dbReference type="InterPro" id="IPR000719">
    <property type="entry name" value="Prot_kinase_dom"/>
</dbReference>
<keyword evidence="3" id="KW-0418">Kinase</keyword>
<dbReference type="AlphaFoldDB" id="A0AAD5VH68"/>
<evidence type="ECO:0000313" key="7">
    <source>
        <dbReference type="Proteomes" id="UP001213000"/>
    </source>
</evidence>
<evidence type="ECO:0000256" key="4">
    <source>
        <dbReference type="ARBA" id="ARBA00022840"/>
    </source>
</evidence>
<dbReference type="EMBL" id="JANIEX010001364">
    <property type="protein sequence ID" value="KAJ3558849.1"/>
    <property type="molecule type" value="Genomic_DNA"/>
</dbReference>
<dbReference type="PANTHER" id="PTHR44329">
    <property type="entry name" value="SERINE/THREONINE-PROTEIN KINASE TNNI3K-RELATED"/>
    <property type="match status" value="1"/>
</dbReference>
<comment type="caution">
    <text evidence="6">The sequence shown here is derived from an EMBL/GenBank/DDBJ whole genome shotgun (WGS) entry which is preliminary data.</text>
</comment>